<dbReference type="EMBL" id="VDMD01000021">
    <property type="protein sequence ID" value="TRM60582.1"/>
    <property type="molecule type" value="Genomic_DNA"/>
</dbReference>
<protein>
    <recommendedName>
        <fullName evidence="3">F-box domain-containing protein</fullName>
    </recommendedName>
</protein>
<dbReference type="SUPFAM" id="SSF52047">
    <property type="entry name" value="RNI-like"/>
    <property type="match status" value="1"/>
</dbReference>
<dbReference type="OrthoDB" id="3051796at2759"/>
<keyword evidence="2" id="KW-1185">Reference proteome</keyword>
<dbReference type="AlphaFoldDB" id="A0A550C709"/>
<organism evidence="1 2">
    <name type="scientific">Schizophyllum amplum</name>
    <dbReference type="NCBI Taxonomy" id="97359"/>
    <lineage>
        <taxon>Eukaryota</taxon>
        <taxon>Fungi</taxon>
        <taxon>Dikarya</taxon>
        <taxon>Basidiomycota</taxon>
        <taxon>Agaricomycotina</taxon>
        <taxon>Agaricomycetes</taxon>
        <taxon>Agaricomycetidae</taxon>
        <taxon>Agaricales</taxon>
        <taxon>Schizophyllaceae</taxon>
        <taxon>Schizophyllum</taxon>
    </lineage>
</organism>
<dbReference type="Proteomes" id="UP000320762">
    <property type="component" value="Unassembled WGS sequence"/>
</dbReference>
<evidence type="ECO:0008006" key="3">
    <source>
        <dbReference type="Google" id="ProtNLM"/>
    </source>
</evidence>
<evidence type="ECO:0000313" key="1">
    <source>
        <dbReference type="EMBL" id="TRM60582.1"/>
    </source>
</evidence>
<dbReference type="InterPro" id="IPR032675">
    <property type="entry name" value="LRR_dom_sf"/>
</dbReference>
<name>A0A550C709_9AGAR</name>
<evidence type="ECO:0000313" key="2">
    <source>
        <dbReference type="Proteomes" id="UP000320762"/>
    </source>
</evidence>
<proteinExistence type="predicted"/>
<reference evidence="1 2" key="1">
    <citation type="journal article" date="2019" name="New Phytol.">
        <title>Comparative genomics reveals unique wood-decay strategies and fruiting body development in the Schizophyllaceae.</title>
        <authorList>
            <person name="Almasi E."/>
            <person name="Sahu N."/>
            <person name="Krizsan K."/>
            <person name="Balint B."/>
            <person name="Kovacs G.M."/>
            <person name="Kiss B."/>
            <person name="Cseklye J."/>
            <person name="Drula E."/>
            <person name="Henrissat B."/>
            <person name="Nagy I."/>
            <person name="Chovatia M."/>
            <person name="Adam C."/>
            <person name="LaButti K."/>
            <person name="Lipzen A."/>
            <person name="Riley R."/>
            <person name="Grigoriev I.V."/>
            <person name="Nagy L.G."/>
        </authorList>
    </citation>
    <scope>NUCLEOTIDE SEQUENCE [LARGE SCALE GENOMIC DNA]</scope>
    <source>
        <strain evidence="1 2">NL-1724</strain>
    </source>
</reference>
<comment type="caution">
    <text evidence="1">The sequence shown here is derived from an EMBL/GenBank/DDBJ whole genome shotgun (WGS) entry which is preliminary data.</text>
</comment>
<dbReference type="STRING" id="97359.A0A550C709"/>
<sequence>MSFDNDRPPPERLERTAFERSAEIATIELHRDLSLSQHTDIQSASGIQLSAEIVDGDGEILRLQFLRQDLAYQLVVNQSIISPIRALPCELLSEIFALVLESESSERPGLSDAERDRLRRNERWVHNPPFTCVCTLWRHTALATPALWTAIQIEYGSRMHEKPQLMKEFVGRSSGMPLYVHVREQDRTRWSTREHSTSETLFMLARLSQHRWRSLRLLGRVSLRAPLDLPLLERLDVKGSRELYSNLFRNTPRLRAVAIEWIDLPAEQIPFWPSITDIRLDCAMLDEEEIIAVHRVLYLHRQMLRHLTLPDTVPFLDVDDEDAIPIDPYEMPSLLSLDVGGFTYSILHLISTPTLAHLTVRNASSRNNNAGVFDDVLADGFIATGYLRSLTLVGVEFDTLERICAILEGLPGLERLEISESPLTAPRVEHLVLQDEFLQWLVVDSGKSMHLPNIVALLLVFRDPTLILESTHGLLREIKYSRSMARAVNGVWVKQLKELDTNVQGSSWPAAGYSSFC</sequence>
<dbReference type="Gene3D" id="3.80.10.10">
    <property type="entry name" value="Ribonuclease Inhibitor"/>
    <property type="match status" value="1"/>
</dbReference>
<gene>
    <name evidence="1" type="ORF">BD626DRAFT_126776</name>
</gene>
<accession>A0A550C709</accession>